<evidence type="ECO:0000256" key="6">
    <source>
        <dbReference type="ARBA" id="ARBA00023098"/>
    </source>
</evidence>
<protein>
    <submittedName>
        <fullName evidence="10">Uncharacterized protein</fullName>
    </submittedName>
</protein>
<keyword evidence="6" id="KW-0443">Lipid metabolism</keyword>
<accession>F4SD00</accession>
<dbReference type="InterPro" id="IPR051687">
    <property type="entry name" value="Peroxisomal_Beta-Oxidation"/>
</dbReference>
<evidence type="ECO:0000256" key="2">
    <source>
        <dbReference type="ARBA" id="ARBA00005189"/>
    </source>
</evidence>
<evidence type="ECO:0000313" key="11">
    <source>
        <dbReference type="Proteomes" id="UP000001072"/>
    </source>
</evidence>
<keyword evidence="5" id="KW-0560">Oxidoreductase</keyword>
<comment type="similarity">
    <text evidence="3">Belongs to the short-chain dehydrogenases/reductases (SDR) family.</text>
</comment>
<comment type="subcellular location">
    <subcellularLocation>
        <location evidence="1">Peroxisome</location>
    </subcellularLocation>
</comment>
<dbReference type="AlphaFoldDB" id="F4SD00"/>
<dbReference type="PANTHER" id="PTHR45024">
    <property type="entry name" value="DEHYDROGENASES, SHORT CHAIN"/>
    <property type="match status" value="1"/>
</dbReference>
<feature type="domain" description="Peroxisomal multifunctional enzyme type 2-like N-terminal" evidence="9">
    <location>
        <begin position="85"/>
        <end position="220"/>
    </location>
</feature>
<dbReference type="InterPro" id="IPR054357">
    <property type="entry name" value="MFE-2_N"/>
</dbReference>
<dbReference type="InterPro" id="IPR002539">
    <property type="entry name" value="MaoC-like_dom"/>
</dbReference>
<keyword evidence="7" id="KW-0576">Peroxisome</keyword>
<organism evidence="11">
    <name type="scientific">Melampsora larici-populina (strain 98AG31 / pathotype 3-4-7)</name>
    <name type="common">Poplar leaf rust fungus</name>
    <dbReference type="NCBI Taxonomy" id="747676"/>
    <lineage>
        <taxon>Eukaryota</taxon>
        <taxon>Fungi</taxon>
        <taxon>Dikarya</taxon>
        <taxon>Basidiomycota</taxon>
        <taxon>Pucciniomycotina</taxon>
        <taxon>Pucciniomycetes</taxon>
        <taxon>Pucciniales</taxon>
        <taxon>Melampsoraceae</taxon>
        <taxon>Melampsora</taxon>
    </lineage>
</organism>
<dbReference type="OrthoDB" id="3592703at2759"/>
<dbReference type="GO" id="GO:0016491">
    <property type="term" value="F:oxidoreductase activity"/>
    <property type="evidence" value="ECO:0007669"/>
    <property type="project" value="UniProtKB-KW"/>
</dbReference>
<dbReference type="Proteomes" id="UP000001072">
    <property type="component" value="Unassembled WGS sequence"/>
</dbReference>
<evidence type="ECO:0000256" key="7">
    <source>
        <dbReference type="ARBA" id="ARBA00023140"/>
    </source>
</evidence>
<dbReference type="EMBL" id="GL883230">
    <property type="protein sequence ID" value="EGF97477.1"/>
    <property type="molecule type" value="Genomic_DNA"/>
</dbReference>
<evidence type="ECO:0000256" key="3">
    <source>
        <dbReference type="ARBA" id="ARBA00006484"/>
    </source>
</evidence>
<dbReference type="VEuPathDB" id="FungiDB:MELLADRAFT_85332"/>
<feature type="domain" description="MaoC-like" evidence="8">
    <location>
        <begin position="242"/>
        <end position="293"/>
    </location>
</feature>
<evidence type="ECO:0000259" key="8">
    <source>
        <dbReference type="Pfam" id="PF01575"/>
    </source>
</evidence>
<dbReference type="GO" id="GO:0006631">
    <property type="term" value="P:fatty acid metabolic process"/>
    <property type="evidence" value="ECO:0007669"/>
    <property type="project" value="UniProtKB-KW"/>
</dbReference>
<dbReference type="Gene3D" id="3.10.129.10">
    <property type="entry name" value="Hotdog Thioesterase"/>
    <property type="match status" value="2"/>
</dbReference>
<reference evidence="11" key="1">
    <citation type="journal article" date="2011" name="Proc. Natl. Acad. Sci. U.S.A.">
        <title>Obligate biotrophy features unraveled by the genomic analysis of rust fungi.</title>
        <authorList>
            <person name="Duplessis S."/>
            <person name="Cuomo C.A."/>
            <person name="Lin Y.-C."/>
            <person name="Aerts A."/>
            <person name="Tisserant E."/>
            <person name="Veneault-Fourrey C."/>
            <person name="Joly D.L."/>
            <person name="Hacquard S."/>
            <person name="Amselem J."/>
            <person name="Cantarel B.L."/>
            <person name="Chiu R."/>
            <person name="Coutinho P.M."/>
            <person name="Feau N."/>
            <person name="Field M."/>
            <person name="Frey P."/>
            <person name="Gelhaye E."/>
            <person name="Goldberg J."/>
            <person name="Grabherr M.G."/>
            <person name="Kodira C.D."/>
            <person name="Kohler A."/>
            <person name="Kuees U."/>
            <person name="Lindquist E.A."/>
            <person name="Lucas S.M."/>
            <person name="Mago R."/>
            <person name="Mauceli E."/>
            <person name="Morin E."/>
            <person name="Murat C."/>
            <person name="Pangilinan J.L."/>
            <person name="Park R."/>
            <person name="Pearson M."/>
            <person name="Quesneville H."/>
            <person name="Rouhier N."/>
            <person name="Sakthikumar S."/>
            <person name="Salamov A.A."/>
            <person name="Schmutz J."/>
            <person name="Selles B."/>
            <person name="Shapiro H."/>
            <person name="Tanguay P."/>
            <person name="Tuskan G.A."/>
            <person name="Henrissat B."/>
            <person name="Van de Peer Y."/>
            <person name="Rouze P."/>
            <person name="Ellis J.G."/>
            <person name="Dodds P.N."/>
            <person name="Schein J.E."/>
            <person name="Zhong S."/>
            <person name="Hamelin R.C."/>
            <person name="Grigoriev I.V."/>
            <person name="Szabo L.J."/>
            <person name="Martin F."/>
        </authorList>
    </citation>
    <scope>NUCLEOTIDE SEQUENCE [LARGE SCALE GENOMIC DNA]</scope>
    <source>
        <strain evidence="11">98AG31 / pathotype 3-4-7</strain>
    </source>
</reference>
<dbReference type="Gene3D" id="1.10.287.4290">
    <property type="match status" value="1"/>
</dbReference>
<evidence type="ECO:0000256" key="1">
    <source>
        <dbReference type="ARBA" id="ARBA00004275"/>
    </source>
</evidence>
<evidence type="ECO:0000256" key="5">
    <source>
        <dbReference type="ARBA" id="ARBA00023002"/>
    </source>
</evidence>
<evidence type="ECO:0000259" key="9">
    <source>
        <dbReference type="Pfam" id="PF22622"/>
    </source>
</evidence>
<evidence type="ECO:0000313" key="10">
    <source>
        <dbReference type="EMBL" id="EGF97477.1"/>
    </source>
</evidence>
<keyword evidence="11" id="KW-1185">Reference proteome</keyword>
<dbReference type="InParanoid" id="F4SD00"/>
<dbReference type="PANTHER" id="PTHR45024:SF2">
    <property type="entry name" value="SCP2 DOMAIN-CONTAINING PROTEIN"/>
    <property type="match status" value="1"/>
</dbReference>
<evidence type="ECO:0000256" key="4">
    <source>
        <dbReference type="ARBA" id="ARBA00022832"/>
    </source>
</evidence>
<keyword evidence="4" id="KW-0276">Fatty acid metabolism</keyword>
<dbReference type="eggNOG" id="KOG1206">
    <property type="taxonomic scope" value="Eukaryota"/>
</dbReference>
<name>F4SD00_MELLP</name>
<dbReference type="Pfam" id="PF22622">
    <property type="entry name" value="MFE-2_hydrat-2_N"/>
    <property type="match status" value="1"/>
</dbReference>
<dbReference type="Pfam" id="PF01575">
    <property type="entry name" value="MaoC_dehydratas"/>
    <property type="match status" value="1"/>
</dbReference>
<dbReference type="KEGG" id="mlr:MELLADRAFT_85332"/>
<dbReference type="STRING" id="747676.F4SD00"/>
<comment type="pathway">
    <text evidence="2">Lipid metabolism.</text>
</comment>
<dbReference type="InterPro" id="IPR029069">
    <property type="entry name" value="HotDog_dom_sf"/>
</dbReference>
<sequence>MTVTPEKLIAKWDQVTKFDQNATYPTSTAESIEQIMANCGADSESSDPASESGTPQMEDYLDLEDSEVVAQAKRETIDPIELPHTKRECILYNLGVGATKKELKYVFEGSSNFQVIPSYGMLAFNEASKQMPCMYDLYFNLHDPLLDWLPDFSLMMLLHGEHYLVIKTPKIPTSSTLVHHAQIFEATDKGKAASVVLINHTYDKDSGTLFENQATLFIRGSGGFGGRKVGKDRGAATALNKPPNRAPDAISIEKTDLNQAELYRSSGDTNPSHTNPDFAAVGGFKSPILHGLCF</sequence>
<dbReference type="GO" id="GO:0005777">
    <property type="term" value="C:peroxisome"/>
    <property type="evidence" value="ECO:0007669"/>
    <property type="project" value="UniProtKB-SubCell"/>
</dbReference>
<dbReference type="RefSeq" id="XP_007419264.1">
    <property type="nucleotide sequence ID" value="XM_007419202.1"/>
</dbReference>
<gene>
    <name evidence="10" type="ORF">MELLADRAFT_85332</name>
</gene>
<proteinExistence type="inferred from homology"/>
<dbReference type="SUPFAM" id="SSF54637">
    <property type="entry name" value="Thioesterase/thiol ester dehydrase-isomerase"/>
    <property type="match status" value="2"/>
</dbReference>
<dbReference type="GeneID" id="18933798"/>
<dbReference type="HOGENOM" id="CLU_946911_0_0_1"/>